<reference evidence="12 13" key="1">
    <citation type="submission" date="2022-11" db="EMBL/GenBank/DDBJ databases">
        <title>Study of microbial diversity in lake waters.</title>
        <authorList>
            <person name="Zhang J."/>
        </authorList>
    </citation>
    <scope>NUCLEOTIDE SEQUENCE [LARGE SCALE GENOMIC DNA]</scope>
    <source>
        <strain evidence="12 13">DT12</strain>
    </source>
</reference>
<evidence type="ECO:0000256" key="2">
    <source>
        <dbReference type="ARBA" id="ARBA00004613"/>
    </source>
</evidence>
<comment type="cofactor">
    <cofactor evidence="1">
        <name>Zn(2+)</name>
        <dbReference type="ChEBI" id="CHEBI:29105"/>
    </cofactor>
</comment>
<evidence type="ECO:0000259" key="11">
    <source>
        <dbReference type="Pfam" id="PF20774"/>
    </source>
</evidence>
<dbReference type="InterPro" id="IPR048665">
    <property type="entry name" value="InhA-like_VEG"/>
</dbReference>
<keyword evidence="3" id="KW-0964">Secreted</keyword>
<keyword evidence="13" id="KW-1185">Reference proteome</keyword>
<comment type="caution">
    <text evidence="12">The sequence shown here is derived from an EMBL/GenBank/DDBJ whole genome shotgun (WGS) entry which is preliminary data.</text>
</comment>
<keyword evidence="9" id="KW-0482">Metalloprotease</keyword>
<dbReference type="NCBIfam" id="TIGR03296">
    <property type="entry name" value="M6dom_TIGR03296"/>
    <property type="match status" value="1"/>
</dbReference>
<keyword evidence="6" id="KW-0732">Signal</keyword>
<keyword evidence="8" id="KW-0862">Zinc</keyword>
<evidence type="ECO:0000256" key="1">
    <source>
        <dbReference type="ARBA" id="ARBA00001947"/>
    </source>
</evidence>
<keyword evidence="5" id="KW-0479">Metal-binding</keyword>
<dbReference type="SUPFAM" id="SSF55486">
    <property type="entry name" value="Metalloproteases ('zincins'), catalytic domain"/>
    <property type="match status" value="1"/>
</dbReference>
<dbReference type="EMBL" id="JAPMLT010000007">
    <property type="protein sequence ID" value="MCX7570853.1"/>
    <property type="molecule type" value="Genomic_DNA"/>
</dbReference>
<evidence type="ECO:0000256" key="9">
    <source>
        <dbReference type="ARBA" id="ARBA00023049"/>
    </source>
</evidence>
<name>A0ABT3X1T5_9BACL</name>
<dbReference type="InterPro" id="IPR008757">
    <property type="entry name" value="Peptidase_M6-like_domain"/>
</dbReference>
<accession>A0ABT3X1T5</accession>
<proteinExistence type="predicted"/>
<keyword evidence="7" id="KW-0378">Hydrolase</keyword>
<dbReference type="PANTHER" id="PTHR13062">
    <property type="entry name" value="COLLAGENASE"/>
    <property type="match status" value="1"/>
</dbReference>
<dbReference type="Pfam" id="PF20773">
    <property type="entry name" value="InhA-like_MAM"/>
    <property type="match status" value="1"/>
</dbReference>
<dbReference type="Pfam" id="PF20774">
    <property type="entry name" value="InhA-like_VEG"/>
    <property type="match status" value="1"/>
</dbReference>
<dbReference type="Gene3D" id="2.60.120.260">
    <property type="entry name" value="Galactose-binding domain-like"/>
    <property type="match status" value="1"/>
</dbReference>
<evidence type="ECO:0000256" key="7">
    <source>
        <dbReference type="ARBA" id="ARBA00022801"/>
    </source>
</evidence>
<protein>
    <submittedName>
        <fullName evidence="12">Immune inhibitor A</fullName>
    </submittedName>
</protein>
<keyword evidence="4" id="KW-0645">Protease</keyword>
<dbReference type="Pfam" id="PF05547">
    <property type="entry name" value="Peptidase_M6"/>
    <property type="match status" value="1"/>
</dbReference>
<evidence type="ECO:0000256" key="3">
    <source>
        <dbReference type="ARBA" id="ARBA00022525"/>
    </source>
</evidence>
<gene>
    <name evidence="12" type="ORF">OS242_12885</name>
</gene>
<evidence type="ECO:0000256" key="6">
    <source>
        <dbReference type="ARBA" id="ARBA00022729"/>
    </source>
</evidence>
<sequence length="559" mass="60441">MGGDGNDANPRALVREALAAAAADGVDLNQYDLEDIYDLDGDGNKREPDGLVDHLMVIHAGVGEEAGGGNLAGDAIWSHRWDLSEPYAIPGTSTSVPYWGGQIGAFDYTIEPEDGATGVFAHEYGHDLGLPDEYDTIYSGAGEPVEYWSIMSGGSWAGLIPGTEPTGFSPYAKQYFQKSLEGNWQHGKQFSLANIPSTGVNVTLDQASSKGTNEDVVRIDLPDRVHVINQPATGSYEYYGGRGDEIDHAMQTTVDLTGATSATLDFDAWYRIESGWDMAFVQVSTDNGATWQSLSSARTTSDVVNDAYPSVAANVPGYTGSSAGWVHETMDLSAYTGQKIQLQFRYITDWGTNEEGFFVDNVKVTANGATVLNDGGESASSFTLNGFEKHEGKMTTKHHYLVEWRNHQGVDAGLSHIKRGQSVLSYDPGMVIWYVNEAFDNNWTGVHPGQGFLGVVDAHQNVHHWGGNVGTGDLAGTRYQIFDASFSLQKGSDLDVFYGPDFHLYNAAKTPVAVFDDKQSYWSPSSPDAGLKLPSYGLKIQVTGEAADRSTATIKISKN</sequence>
<evidence type="ECO:0000259" key="10">
    <source>
        <dbReference type="Pfam" id="PF05547"/>
    </source>
</evidence>
<dbReference type="Proteomes" id="UP001208017">
    <property type="component" value="Unassembled WGS sequence"/>
</dbReference>
<feature type="domain" description="Peptidase M6-like" evidence="10">
    <location>
        <begin position="7"/>
        <end position="184"/>
    </location>
</feature>
<evidence type="ECO:0000313" key="12">
    <source>
        <dbReference type="EMBL" id="MCX7570853.1"/>
    </source>
</evidence>
<dbReference type="PANTHER" id="PTHR13062:SF12">
    <property type="entry name" value="ALPHA-2-MACROGLOBULIN DOMAIN-CONTAINING PROTEIN"/>
    <property type="match status" value="1"/>
</dbReference>
<evidence type="ECO:0000256" key="4">
    <source>
        <dbReference type="ARBA" id="ARBA00022670"/>
    </source>
</evidence>
<evidence type="ECO:0000256" key="5">
    <source>
        <dbReference type="ARBA" id="ARBA00022723"/>
    </source>
</evidence>
<comment type="subcellular location">
    <subcellularLocation>
        <location evidence="2">Secreted</location>
    </subcellularLocation>
</comment>
<evidence type="ECO:0000313" key="13">
    <source>
        <dbReference type="Proteomes" id="UP001208017"/>
    </source>
</evidence>
<feature type="domain" description="Immune inhibitor A-like metallopeptidase VEG" evidence="11">
    <location>
        <begin position="396"/>
        <end position="554"/>
    </location>
</feature>
<evidence type="ECO:0000256" key="8">
    <source>
        <dbReference type="ARBA" id="ARBA00022833"/>
    </source>
</evidence>
<organism evidence="12 13">
    <name type="scientific">Tumebacillus lacus</name>
    <dbReference type="NCBI Taxonomy" id="2995335"/>
    <lineage>
        <taxon>Bacteria</taxon>
        <taxon>Bacillati</taxon>
        <taxon>Bacillota</taxon>
        <taxon>Bacilli</taxon>
        <taxon>Bacillales</taxon>
        <taxon>Alicyclobacillaceae</taxon>
        <taxon>Tumebacillus</taxon>
    </lineage>
</organism>